<proteinExistence type="predicted"/>
<accession>A0A2U8WQ71</accession>
<keyword evidence="4" id="KW-1185">Reference proteome</keyword>
<evidence type="ECO:0000256" key="1">
    <source>
        <dbReference type="ARBA" id="ARBA00004328"/>
    </source>
</evidence>
<protein>
    <submittedName>
        <fullName evidence="3">Phage major capsid protein</fullName>
    </submittedName>
</protein>
<gene>
    <name evidence="3" type="ORF">DK419_16065</name>
</gene>
<dbReference type="EMBL" id="CP029553">
    <property type="protein sequence ID" value="AWN47641.1"/>
    <property type="molecule type" value="Genomic_DNA"/>
</dbReference>
<name>A0A2U8WQ71_9HYPH</name>
<dbReference type="OrthoDB" id="637859at2"/>
<dbReference type="SUPFAM" id="SSF56563">
    <property type="entry name" value="Major capsid protein gp5"/>
    <property type="match status" value="1"/>
</dbReference>
<dbReference type="AlphaFoldDB" id="A0A2U8WQ71"/>
<dbReference type="Proteomes" id="UP000245444">
    <property type="component" value="Chromosome"/>
</dbReference>
<dbReference type="RefSeq" id="WP_109959966.1">
    <property type="nucleotide sequence ID" value="NZ_CP029553.1"/>
</dbReference>
<reference evidence="3 4" key="1">
    <citation type="submission" date="2018-05" db="EMBL/GenBank/DDBJ databases">
        <title>Complete Genome Sequence of Methylobacterium sp. 17Sr1-28.</title>
        <authorList>
            <person name="Srinivasan S."/>
        </authorList>
    </citation>
    <scope>NUCLEOTIDE SEQUENCE [LARGE SCALE GENOMIC DNA]</scope>
    <source>
        <strain evidence="3 4">17Sr1-28</strain>
    </source>
</reference>
<dbReference type="NCBIfam" id="TIGR01554">
    <property type="entry name" value="major_cap_HK97"/>
    <property type="match status" value="1"/>
</dbReference>
<dbReference type="Gene3D" id="3.30.2400.10">
    <property type="entry name" value="Major capsid protein gp5"/>
    <property type="match status" value="1"/>
</dbReference>
<evidence type="ECO:0000259" key="2">
    <source>
        <dbReference type="Pfam" id="PF05065"/>
    </source>
</evidence>
<dbReference type="KEGG" id="mtea:DK419_16065"/>
<evidence type="ECO:0000313" key="3">
    <source>
        <dbReference type="EMBL" id="AWN47641.1"/>
    </source>
</evidence>
<dbReference type="InterPro" id="IPR024455">
    <property type="entry name" value="Phage_capsid"/>
</dbReference>
<comment type="subcellular location">
    <subcellularLocation>
        <location evidence="1">Virion</location>
    </subcellularLocation>
</comment>
<dbReference type="InterPro" id="IPR054612">
    <property type="entry name" value="Phage_capsid-like_C"/>
</dbReference>
<feature type="domain" description="Phage capsid-like C-terminal" evidence="2">
    <location>
        <begin position="158"/>
        <end position="422"/>
    </location>
</feature>
<evidence type="ECO:0000313" key="4">
    <source>
        <dbReference type="Proteomes" id="UP000245444"/>
    </source>
</evidence>
<dbReference type="Gene3D" id="3.30.2320.10">
    <property type="entry name" value="hypothetical protein PF0899 domain"/>
    <property type="match status" value="1"/>
</dbReference>
<dbReference type="Pfam" id="PF05065">
    <property type="entry name" value="Phage_capsid"/>
    <property type="match status" value="1"/>
</dbReference>
<sequence length="428" mass="45991">MTFHSRGLTAAHAAYGRKAAENADDEALFKELSDALAARDKQIGEFVAKANAEAKEHGAILTETKAALATLSADGVKLQARLLDVEQKLARRGGAPAGAEHVKSIGEQVTGSDLFKKSFPEGSGSQGKMRLQVKAVATITTGLNVQGGTFTGGGVGAGIVPEYRPGIITPPQRLMTIRNLIMPGTVGTNAIVYVAETGFQNNAAPVAETVRKPQSDITLEQRTATVKTMAHFFKVSKQALDDVAELQSYLNIRAVYGLLYVEEQEILLGDGTGQHLKGLIPSATVFNNALRKAQDTRIDTIRRAIAQVRIAEYAADAIVLNPQDWMEIELTKNDMGGYIWSNPTINNGKNLWGLPVVDTNAMPAGNFMVGALGMAAQIFDRQVATVEISTENEADFVQNLATIRCEERLAMAVYRPESFVYGPFTAPA</sequence>
<organism evidence="3 4">
    <name type="scientific">Methylobacterium terrae</name>
    <dbReference type="NCBI Taxonomy" id="2202827"/>
    <lineage>
        <taxon>Bacteria</taxon>
        <taxon>Pseudomonadati</taxon>
        <taxon>Pseudomonadota</taxon>
        <taxon>Alphaproteobacteria</taxon>
        <taxon>Hyphomicrobiales</taxon>
        <taxon>Methylobacteriaceae</taxon>
        <taxon>Methylobacterium</taxon>
    </lineage>
</organism>